<name>Q1KUP5_9ROSI</name>
<evidence type="ECO:0000313" key="1">
    <source>
        <dbReference type="EMBL" id="ABD96941.1"/>
    </source>
</evidence>
<reference evidence="1" key="1">
    <citation type="journal article" date="2006" name="Plant Cell">
        <title>Independent ancient polyploidy events in the sister families Brassicaceae and Cleomaceae.</title>
        <authorList>
            <person name="Schranz M.E."/>
            <person name="Mitchell-Olds T."/>
        </authorList>
    </citation>
    <scope>NUCLEOTIDE SEQUENCE</scope>
</reference>
<organism evidence="1">
    <name type="scientific">Tarenaya spinosa</name>
    <dbReference type="NCBI Taxonomy" id="228870"/>
    <lineage>
        <taxon>Eukaryota</taxon>
        <taxon>Viridiplantae</taxon>
        <taxon>Streptophyta</taxon>
        <taxon>Embryophyta</taxon>
        <taxon>Tracheophyta</taxon>
        <taxon>Spermatophyta</taxon>
        <taxon>Magnoliopsida</taxon>
        <taxon>eudicotyledons</taxon>
        <taxon>Gunneridae</taxon>
        <taxon>Pentapetalae</taxon>
        <taxon>rosids</taxon>
        <taxon>malvids</taxon>
        <taxon>Brassicales</taxon>
        <taxon>Cleomaceae</taxon>
        <taxon>New World clade</taxon>
        <taxon>Tarenaya</taxon>
    </lineage>
</organism>
<accession>Q1KUP5</accession>
<protein>
    <submittedName>
        <fullName evidence="1">Uncharacterized protein</fullName>
    </submittedName>
</protein>
<dbReference type="AlphaFoldDB" id="Q1KUP5"/>
<dbReference type="EMBL" id="DQ415922">
    <property type="protein sequence ID" value="ABD96941.1"/>
    <property type="molecule type" value="Genomic_DNA"/>
</dbReference>
<proteinExistence type="predicted"/>
<sequence length="45" mass="5112">MELSHKLPNLISSRLVPKREILSDAGAEGNHVSFIINRWDGSFYI</sequence>